<name>A0AAX4KEY2_9TREE</name>
<proteinExistence type="predicted"/>
<dbReference type="AlphaFoldDB" id="A0AAX4KEY2"/>
<evidence type="ECO:0000313" key="3">
    <source>
        <dbReference type="Proteomes" id="UP001358614"/>
    </source>
</evidence>
<dbReference type="GeneID" id="91101196"/>
<feature type="compositionally biased region" description="Low complexity" evidence="1">
    <location>
        <begin position="59"/>
        <end position="77"/>
    </location>
</feature>
<evidence type="ECO:0000256" key="1">
    <source>
        <dbReference type="SAM" id="MobiDB-lite"/>
    </source>
</evidence>
<protein>
    <submittedName>
        <fullName evidence="2">Uncharacterized protein</fullName>
    </submittedName>
</protein>
<dbReference type="EMBL" id="CP144089">
    <property type="protein sequence ID" value="WWD04323.1"/>
    <property type="molecule type" value="Genomic_DNA"/>
</dbReference>
<organism evidence="2 3">
    <name type="scientific">Kwoniella europaea PYCC6329</name>
    <dbReference type="NCBI Taxonomy" id="1423913"/>
    <lineage>
        <taxon>Eukaryota</taxon>
        <taxon>Fungi</taxon>
        <taxon>Dikarya</taxon>
        <taxon>Basidiomycota</taxon>
        <taxon>Agaricomycotina</taxon>
        <taxon>Tremellomycetes</taxon>
        <taxon>Tremellales</taxon>
        <taxon>Cryptococcaceae</taxon>
        <taxon>Kwoniella</taxon>
    </lineage>
</organism>
<feature type="region of interest" description="Disordered" evidence="1">
    <location>
        <begin position="36"/>
        <end position="77"/>
    </location>
</feature>
<dbReference type="Proteomes" id="UP001358614">
    <property type="component" value="Chromosome 1"/>
</dbReference>
<feature type="compositionally biased region" description="Low complexity" evidence="1">
    <location>
        <begin position="133"/>
        <end position="143"/>
    </location>
</feature>
<accession>A0AAX4KEY2</accession>
<feature type="compositionally biased region" description="Basic and acidic residues" evidence="1">
    <location>
        <begin position="39"/>
        <end position="58"/>
    </location>
</feature>
<dbReference type="KEGG" id="ker:91101196"/>
<feature type="region of interest" description="Disordered" evidence="1">
    <location>
        <begin position="114"/>
        <end position="143"/>
    </location>
</feature>
<dbReference type="RefSeq" id="XP_066082290.1">
    <property type="nucleotide sequence ID" value="XM_066226193.1"/>
</dbReference>
<keyword evidence="3" id="KW-1185">Reference proteome</keyword>
<evidence type="ECO:0000313" key="2">
    <source>
        <dbReference type="EMBL" id="WWD04323.1"/>
    </source>
</evidence>
<reference evidence="2 3" key="1">
    <citation type="submission" date="2024-01" db="EMBL/GenBank/DDBJ databases">
        <title>Comparative genomics of Cryptococcus and Kwoniella reveals pathogenesis evolution and contrasting modes of karyotype evolution via chromosome fusion or intercentromeric recombination.</title>
        <authorList>
            <person name="Coelho M.A."/>
            <person name="David-Palma M."/>
            <person name="Shea T."/>
            <person name="Bowers K."/>
            <person name="McGinley-Smith S."/>
            <person name="Mohammad A.W."/>
            <person name="Gnirke A."/>
            <person name="Yurkov A.M."/>
            <person name="Nowrousian M."/>
            <person name="Sun S."/>
            <person name="Cuomo C.A."/>
            <person name="Heitman J."/>
        </authorList>
    </citation>
    <scope>NUCLEOTIDE SEQUENCE [LARGE SCALE GENOMIC DNA]</scope>
    <source>
        <strain evidence="2 3">PYCC6329</strain>
    </source>
</reference>
<sequence length="196" mass="23122">MPYRAYPPAQLVPYDPRQEGLYMVAGKRDGSPRKVVAYYRDDGDPRLNGYQDRRRGDSWTESSWCSSSDRSGSSDSSTAKSMRALFYNALANLRDRFYDNMYIDSQPQRYRLNRRAPSTRSYSDSSEEYWNRSGSESSLSSIPSCYTCSSASESSLPDRYRVRPEFMYPVRYREHRHHPRPRYVRERGLWERILGW</sequence>
<gene>
    <name evidence="2" type="ORF">V865_002392</name>
</gene>